<dbReference type="OrthoDB" id="191686at2759"/>
<keyword evidence="8" id="KW-1185">Reference proteome</keyword>
<proteinExistence type="inferred from homology"/>
<dbReference type="InterPro" id="IPR018247">
    <property type="entry name" value="EF_Hand_1_Ca_BS"/>
</dbReference>
<evidence type="ECO:0000256" key="2">
    <source>
        <dbReference type="ARBA" id="ARBA00022707"/>
    </source>
</evidence>
<dbReference type="Proteomes" id="UP000708208">
    <property type="component" value="Unassembled WGS sequence"/>
</dbReference>
<gene>
    <name evidence="7" type="ORF">AFUS01_LOCUS12562</name>
</gene>
<dbReference type="Pfam" id="PF13202">
    <property type="entry name" value="EF-hand_5"/>
    <property type="match status" value="1"/>
</dbReference>
<evidence type="ECO:0000313" key="7">
    <source>
        <dbReference type="EMBL" id="CAG7723476.1"/>
    </source>
</evidence>
<dbReference type="AlphaFoldDB" id="A0A8J2JNF8"/>
<evidence type="ECO:0000256" key="4">
    <source>
        <dbReference type="ARBA" id="ARBA00022737"/>
    </source>
</evidence>
<evidence type="ECO:0000256" key="5">
    <source>
        <dbReference type="ARBA" id="ARBA00023288"/>
    </source>
</evidence>
<dbReference type="PROSITE" id="PS00018">
    <property type="entry name" value="EF_HAND_1"/>
    <property type="match status" value="3"/>
</dbReference>
<protein>
    <recommendedName>
        <fullName evidence="6">EF-hand domain-containing protein</fullName>
    </recommendedName>
</protein>
<sequence length="194" mass="22886">MGNRPTRYHQLNPELKATWENSNFTMEEIMDWYNDFKSRYPSGQINMEDFKQIYKEICPACSDPNEFAAFVFRLYDADNSGFLSFREFICGISMTSFHNPKARIDWIFKLYDLDSDGYITPFEMRLVLQSIFKIHPNPTLNLVIKLPLQVDEITPEKITEKMFSKYDFDNDGRLTKEELLQSVEEDPYLAKLLA</sequence>
<evidence type="ECO:0000256" key="1">
    <source>
        <dbReference type="ARBA" id="ARBA00006049"/>
    </source>
</evidence>
<dbReference type="Pfam" id="PF13499">
    <property type="entry name" value="EF-hand_7"/>
    <property type="match status" value="1"/>
</dbReference>
<feature type="domain" description="EF-hand" evidence="6">
    <location>
        <begin position="99"/>
        <end position="134"/>
    </location>
</feature>
<dbReference type="PANTHER" id="PTHR23055">
    <property type="entry name" value="CALCIUM BINDING PROTEINS"/>
    <property type="match status" value="1"/>
</dbReference>
<dbReference type="PANTHER" id="PTHR23055:SF178">
    <property type="entry name" value="NEUROCALCIN HOMOLOG"/>
    <property type="match status" value="1"/>
</dbReference>
<comment type="similarity">
    <text evidence="1">Belongs to the recoverin family.</text>
</comment>
<keyword evidence="5" id="KW-0449">Lipoprotein</keyword>
<feature type="domain" description="EF-hand" evidence="6">
    <location>
        <begin position="154"/>
        <end position="189"/>
    </location>
</feature>
<dbReference type="EMBL" id="CAJVCH010099536">
    <property type="protein sequence ID" value="CAG7723476.1"/>
    <property type="molecule type" value="Genomic_DNA"/>
</dbReference>
<dbReference type="GO" id="GO:0005509">
    <property type="term" value="F:calcium ion binding"/>
    <property type="evidence" value="ECO:0007669"/>
    <property type="project" value="InterPro"/>
</dbReference>
<dbReference type="PROSITE" id="PS50222">
    <property type="entry name" value="EF_HAND_2"/>
    <property type="match status" value="3"/>
</dbReference>
<organism evidence="7 8">
    <name type="scientific">Allacma fusca</name>
    <dbReference type="NCBI Taxonomy" id="39272"/>
    <lineage>
        <taxon>Eukaryota</taxon>
        <taxon>Metazoa</taxon>
        <taxon>Ecdysozoa</taxon>
        <taxon>Arthropoda</taxon>
        <taxon>Hexapoda</taxon>
        <taxon>Collembola</taxon>
        <taxon>Symphypleona</taxon>
        <taxon>Sminthuridae</taxon>
        <taxon>Allacma</taxon>
    </lineage>
</organism>
<comment type="caution">
    <text evidence="7">The sequence shown here is derived from an EMBL/GenBank/DDBJ whole genome shotgun (WGS) entry which is preliminary data.</text>
</comment>
<keyword evidence="2" id="KW-0519">Myristate</keyword>
<keyword evidence="4" id="KW-0677">Repeat</keyword>
<reference evidence="7" key="1">
    <citation type="submission" date="2021-06" db="EMBL/GenBank/DDBJ databases">
        <authorList>
            <person name="Hodson N. C."/>
            <person name="Mongue J. A."/>
            <person name="Jaron S. K."/>
        </authorList>
    </citation>
    <scope>NUCLEOTIDE SEQUENCE</scope>
</reference>
<name>A0A8J2JNF8_9HEXA</name>
<evidence type="ECO:0000259" key="6">
    <source>
        <dbReference type="PROSITE" id="PS50222"/>
    </source>
</evidence>
<evidence type="ECO:0000256" key="3">
    <source>
        <dbReference type="ARBA" id="ARBA00022723"/>
    </source>
</evidence>
<dbReference type="InterPro" id="IPR002048">
    <property type="entry name" value="EF_hand_dom"/>
</dbReference>
<dbReference type="CDD" id="cd00051">
    <property type="entry name" value="EFh"/>
    <property type="match status" value="2"/>
</dbReference>
<dbReference type="SMART" id="SM00054">
    <property type="entry name" value="EFh"/>
    <property type="match status" value="3"/>
</dbReference>
<dbReference type="InterPro" id="IPR028846">
    <property type="entry name" value="Recoverin"/>
</dbReference>
<keyword evidence="3" id="KW-0479">Metal-binding</keyword>
<accession>A0A8J2JNF8</accession>
<feature type="domain" description="EF-hand" evidence="6">
    <location>
        <begin position="63"/>
        <end position="98"/>
    </location>
</feature>
<evidence type="ECO:0000313" key="8">
    <source>
        <dbReference type="Proteomes" id="UP000708208"/>
    </source>
</evidence>